<dbReference type="SUPFAM" id="SSF51445">
    <property type="entry name" value="(Trans)glycosidases"/>
    <property type="match status" value="1"/>
</dbReference>
<evidence type="ECO:0000256" key="5">
    <source>
        <dbReference type="ARBA" id="ARBA00022676"/>
    </source>
</evidence>
<dbReference type="AlphaFoldDB" id="A0A2N4U2L8"/>
<evidence type="ECO:0000256" key="9">
    <source>
        <dbReference type="ARBA" id="ARBA00031501"/>
    </source>
</evidence>
<dbReference type="GO" id="GO:0005975">
    <property type="term" value="P:carbohydrate metabolic process"/>
    <property type="evidence" value="ECO:0007669"/>
    <property type="project" value="InterPro"/>
</dbReference>
<reference evidence="11 12" key="1">
    <citation type="submission" date="2017-10" db="EMBL/GenBank/DDBJ databases">
        <title>Two draft genome sequences of Pusillimonas sp. strains isolated from a nitrate- and radionuclide-contaminated groundwater in Russia.</title>
        <authorList>
            <person name="Grouzdev D.S."/>
            <person name="Tourova T.P."/>
            <person name="Goeva M.A."/>
            <person name="Babich T.L."/>
            <person name="Sokolova D.S."/>
            <person name="Abdullin R."/>
            <person name="Poltaraus A.B."/>
            <person name="Toshchakov S.V."/>
            <person name="Nazina T.N."/>
        </authorList>
    </citation>
    <scope>NUCLEOTIDE SEQUENCE [LARGE SCALE GENOMIC DNA]</scope>
    <source>
        <strain evidence="11 12">JR1/69-3-13</strain>
    </source>
</reference>
<organism evidence="11 12">
    <name type="scientific">Pollutimonas subterranea</name>
    <dbReference type="NCBI Taxonomy" id="2045210"/>
    <lineage>
        <taxon>Bacteria</taxon>
        <taxon>Pseudomonadati</taxon>
        <taxon>Pseudomonadota</taxon>
        <taxon>Betaproteobacteria</taxon>
        <taxon>Burkholderiales</taxon>
        <taxon>Alcaligenaceae</taxon>
        <taxon>Pollutimonas</taxon>
    </lineage>
</organism>
<sequence>MIHAPRSDPALLRLSEAAGLAPRWQDVHGRSRDVDESVLRGMLEALGLACASPEQIAEGLKQLDDERQPNTGMIVTASVNETFVLHYTGSPVYTLTLEDGRQYIGKATRAGQGQVKLAGIEQPGYHQLVIGDLQLTIAVAPKRCRLPLHAASGKTGDAWGVAAQVYSLRPSPEETRGAVDDMADQARSPIWPGWERGGDFGLLASLARNAAQSGASALAISPVHAMFSADPQRYSPYAPSSRLFLNTAYIQPAIVLGDEAVRRALQHMGGTIGDLTGDINVVDWPSILPRRMALLRHVFDDFRQHGPSGLVQAFEAFRQQGGEALQSHACYEALHAHHLAQLGPASGWRDWPVHLHDPRGEGVRNYATQHEAEVSFHAFLQWMADAGLQHAQKSAREAGMSVGLIADLAIGTDARGSHAWSRQGEMLEGVSVGAPPDLFQAEGQNWGLTAFSPRALRQNAYAAFIETVRAVLAHAGGVRIDHILGMSRMWLVPPGASAADGVYLHYPMQDMLRLLVLEAWRHKAMVVGENLGTVPEGFNDQLEQKGILGTSVLWFERSPATRREPDAQAGKELQSGIDDMESAEGDSVDAAAFLPPAQWPAWTMATPTTHDLPTICGWWSGRDLEWRGSGKPDAQEASARQRDKTALWQALQDAGCVSANDRPPEHAPREAVLSYVSKTPSPIVIVSLEDLLGLLEQPNLPGSDSHSGSPHPNWIQCLPAGVDEIFNNAEVASGIAAIKRARRKT</sequence>
<dbReference type="InterPro" id="IPR003385">
    <property type="entry name" value="Glyco_hydro_77"/>
</dbReference>
<dbReference type="Proteomes" id="UP000234190">
    <property type="component" value="Unassembled WGS sequence"/>
</dbReference>
<dbReference type="Gene3D" id="3.20.20.80">
    <property type="entry name" value="Glycosidases"/>
    <property type="match status" value="1"/>
</dbReference>
<evidence type="ECO:0000313" key="11">
    <source>
        <dbReference type="EMBL" id="PLC49265.1"/>
    </source>
</evidence>
<evidence type="ECO:0000313" key="12">
    <source>
        <dbReference type="Proteomes" id="UP000234190"/>
    </source>
</evidence>
<protein>
    <recommendedName>
        <fullName evidence="4 10">4-alpha-glucanotransferase</fullName>
        <ecNumber evidence="3 10">2.4.1.25</ecNumber>
    </recommendedName>
    <alternativeName>
        <fullName evidence="8 10">Amylomaltase</fullName>
    </alternativeName>
    <alternativeName>
        <fullName evidence="9 10">Disproportionating enzyme</fullName>
    </alternativeName>
</protein>
<name>A0A2N4U2L8_9BURK</name>
<accession>A0A2N4U2L8</accession>
<evidence type="ECO:0000256" key="1">
    <source>
        <dbReference type="ARBA" id="ARBA00000439"/>
    </source>
</evidence>
<dbReference type="EMBL" id="PDNW01000011">
    <property type="protein sequence ID" value="PLC49265.1"/>
    <property type="molecule type" value="Genomic_DNA"/>
</dbReference>
<comment type="caution">
    <text evidence="11">The sequence shown here is derived from an EMBL/GenBank/DDBJ whole genome shotgun (WGS) entry which is preliminary data.</text>
</comment>
<dbReference type="Pfam" id="PF02446">
    <property type="entry name" value="Glyco_hydro_77"/>
    <property type="match status" value="1"/>
</dbReference>
<dbReference type="PANTHER" id="PTHR32438">
    <property type="entry name" value="4-ALPHA-GLUCANOTRANSFERASE DPE1, CHLOROPLASTIC/AMYLOPLASTIC"/>
    <property type="match status" value="1"/>
</dbReference>
<evidence type="ECO:0000256" key="10">
    <source>
        <dbReference type="RuleBase" id="RU361207"/>
    </source>
</evidence>
<comment type="similarity">
    <text evidence="2 10">Belongs to the disproportionating enzyme family.</text>
</comment>
<dbReference type="PANTHER" id="PTHR32438:SF5">
    <property type="entry name" value="4-ALPHA-GLUCANOTRANSFERASE DPE1, CHLOROPLASTIC_AMYLOPLASTIC"/>
    <property type="match status" value="1"/>
</dbReference>
<evidence type="ECO:0000256" key="8">
    <source>
        <dbReference type="ARBA" id="ARBA00031423"/>
    </source>
</evidence>
<dbReference type="GO" id="GO:0004134">
    <property type="term" value="F:4-alpha-glucanotransferase activity"/>
    <property type="evidence" value="ECO:0007669"/>
    <property type="project" value="UniProtKB-EC"/>
</dbReference>
<keyword evidence="7 10" id="KW-0119">Carbohydrate metabolism</keyword>
<keyword evidence="12" id="KW-1185">Reference proteome</keyword>
<dbReference type="EC" id="2.4.1.25" evidence="3 10"/>
<evidence type="ECO:0000256" key="6">
    <source>
        <dbReference type="ARBA" id="ARBA00022679"/>
    </source>
</evidence>
<evidence type="ECO:0000256" key="4">
    <source>
        <dbReference type="ARBA" id="ARBA00020295"/>
    </source>
</evidence>
<keyword evidence="6 10" id="KW-0808">Transferase</keyword>
<proteinExistence type="inferred from homology"/>
<keyword evidence="5 10" id="KW-0328">Glycosyltransferase</keyword>
<comment type="catalytic activity">
    <reaction evidence="1 10">
        <text>Transfers a segment of a (1-&gt;4)-alpha-D-glucan to a new position in an acceptor, which may be glucose or a (1-&gt;4)-alpha-D-glucan.</text>
        <dbReference type="EC" id="2.4.1.25"/>
    </reaction>
</comment>
<dbReference type="OrthoDB" id="9763489at2"/>
<gene>
    <name evidence="11" type="primary">malQ</name>
    <name evidence="11" type="ORF">CR159_13205</name>
</gene>
<dbReference type="InterPro" id="IPR017853">
    <property type="entry name" value="GH"/>
</dbReference>
<evidence type="ECO:0000256" key="3">
    <source>
        <dbReference type="ARBA" id="ARBA00012560"/>
    </source>
</evidence>
<dbReference type="NCBIfam" id="TIGR00217">
    <property type="entry name" value="malQ"/>
    <property type="match status" value="1"/>
</dbReference>
<evidence type="ECO:0000256" key="2">
    <source>
        <dbReference type="ARBA" id="ARBA00005684"/>
    </source>
</evidence>
<evidence type="ECO:0000256" key="7">
    <source>
        <dbReference type="ARBA" id="ARBA00023277"/>
    </source>
</evidence>
<dbReference type="RefSeq" id="WP_102074435.1">
    <property type="nucleotide sequence ID" value="NZ_PDNW01000011.1"/>
</dbReference>